<comment type="similarity">
    <text evidence="1">Belongs to the sulfatase family.</text>
</comment>
<evidence type="ECO:0000256" key="2">
    <source>
        <dbReference type="ARBA" id="ARBA00022723"/>
    </source>
</evidence>
<dbReference type="eggNOG" id="COG3119">
    <property type="taxonomic scope" value="Bacteria"/>
</dbReference>
<dbReference type="Pfam" id="PF00884">
    <property type="entry name" value="Sulfatase"/>
    <property type="match status" value="1"/>
</dbReference>
<keyword evidence="2" id="KW-0479">Metal-binding</keyword>
<accession>A6DRV5</accession>
<dbReference type="InterPro" id="IPR024607">
    <property type="entry name" value="Sulfatase_CS"/>
</dbReference>
<dbReference type="AlphaFoldDB" id="A6DRV5"/>
<evidence type="ECO:0000256" key="4">
    <source>
        <dbReference type="ARBA" id="ARBA00022837"/>
    </source>
</evidence>
<feature type="domain" description="Sulfatase N-terminal" evidence="6">
    <location>
        <begin position="28"/>
        <end position="393"/>
    </location>
</feature>
<dbReference type="PANTHER" id="PTHR42693:SF53">
    <property type="entry name" value="ENDO-4-O-SULFATASE"/>
    <property type="match status" value="1"/>
</dbReference>
<evidence type="ECO:0000313" key="7">
    <source>
        <dbReference type="EMBL" id="EDM25640.1"/>
    </source>
</evidence>
<dbReference type="Gene3D" id="3.30.1120.10">
    <property type="match status" value="1"/>
</dbReference>
<dbReference type="OrthoDB" id="9765065at2"/>
<proteinExistence type="inferred from homology"/>
<evidence type="ECO:0000259" key="6">
    <source>
        <dbReference type="Pfam" id="PF00884"/>
    </source>
</evidence>
<evidence type="ECO:0000256" key="5">
    <source>
        <dbReference type="SAM" id="SignalP"/>
    </source>
</evidence>
<dbReference type="Proteomes" id="UP000004947">
    <property type="component" value="Unassembled WGS sequence"/>
</dbReference>
<evidence type="ECO:0000256" key="1">
    <source>
        <dbReference type="ARBA" id="ARBA00008779"/>
    </source>
</evidence>
<evidence type="ECO:0000256" key="3">
    <source>
        <dbReference type="ARBA" id="ARBA00022801"/>
    </source>
</evidence>
<dbReference type="SUPFAM" id="SSF53649">
    <property type="entry name" value="Alkaline phosphatase-like"/>
    <property type="match status" value="1"/>
</dbReference>
<organism evidence="7 8">
    <name type="scientific">Lentisphaera araneosa HTCC2155</name>
    <dbReference type="NCBI Taxonomy" id="313628"/>
    <lineage>
        <taxon>Bacteria</taxon>
        <taxon>Pseudomonadati</taxon>
        <taxon>Lentisphaerota</taxon>
        <taxon>Lentisphaeria</taxon>
        <taxon>Lentisphaerales</taxon>
        <taxon>Lentisphaeraceae</taxon>
        <taxon>Lentisphaera</taxon>
    </lineage>
</organism>
<reference evidence="7 8" key="1">
    <citation type="journal article" date="2010" name="J. Bacteriol.">
        <title>Genome sequence of Lentisphaera araneosa HTCC2155T, the type species of the order Lentisphaerales in the phylum Lentisphaerae.</title>
        <authorList>
            <person name="Thrash J.C."/>
            <person name="Cho J.C."/>
            <person name="Vergin K.L."/>
            <person name="Morris R.M."/>
            <person name="Giovannoni S.J."/>
        </authorList>
    </citation>
    <scope>NUCLEOTIDE SEQUENCE [LARGE SCALE GENOMIC DNA]</scope>
    <source>
        <strain evidence="7 8">HTCC2155</strain>
    </source>
</reference>
<evidence type="ECO:0000313" key="8">
    <source>
        <dbReference type="Proteomes" id="UP000004947"/>
    </source>
</evidence>
<sequence length="505" mass="56301">MKKFIKIILSMAFVLTLLPKLNAQSEKPNIVIILTDDLGYGDVSFLNPESKVRTPHMDALAKEGVWASDAHAPSTVCSPSRYSLLTGRYAWRGSLRAGRLNPWKESAIEKDRVTLPKILKEKGYHTALIGKWHLGFEWPWMGGGKPSESIIGKGTSTASCEMFDWSKPIKGGPLGAGFDYYFGDDAPNMPPYAFIENDRLTCEPVNIDGRKLMKQQTMRGGYIHGIGPGEKGWQLNKVMPTITAKAIDFIDQESKKEKPFFLMYAPTSPHSPIVPLDKYKGKSLAGPYGDFIIQTDEAIGQVVKALKNSGVYENTLLIISSDNGPAPFMRERIQTHGHNPSGPLRGLKRDLLEGGHRVPFIASWPKGEIKGGKEIDALLSQTDLFATIAGIIDYKLEDSIAEDSLDILATLRSNQTVRQELVYHASNGKLGLRQENWAYLHPKGITSEPDWFKQIWNGDSIDGPALLFDLSTDLAQRNNLYKKFPERIQQMESRLKKIQNGKSTR</sequence>
<keyword evidence="8" id="KW-1185">Reference proteome</keyword>
<dbReference type="RefSeq" id="WP_007280573.1">
    <property type="nucleotide sequence ID" value="NZ_ABCK01000026.1"/>
</dbReference>
<dbReference type="InterPro" id="IPR000917">
    <property type="entry name" value="Sulfatase_N"/>
</dbReference>
<dbReference type="EMBL" id="ABCK01000026">
    <property type="protein sequence ID" value="EDM25640.1"/>
    <property type="molecule type" value="Genomic_DNA"/>
</dbReference>
<dbReference type="InterPro" id="IPR017850">
    <property type="entry name" value="Alkaline_phosphatase_core_sf"/>
</dbReference>
<protein>
    <submittedName>
        <fullName evidence="7">Arylsulfatase A</fullName>
    </submittedName>
</protein>
<dbReference type="Gene3D" id="3.40.720.10">
    <property type="entry name" value="Alkaline Phosphatase, subunit A"/>
    <property type="match status" value="1"/>
</dbReference>
<dbReference type="InterPro" id="IPR050738">
    <property type="entry name" value="Sulfatase"/>
</dbReference>
<dbReference type="GO" id="GO:0046872">
    <property type="term" value="F:metal ion binding"/>
    <property type="evidence" value="ECO:0007669"/>
    <property type="project" value="UniProtKB-KW"/>
</dbReference>
<gene>
    <name evidence="7" type="ORF">LNTAR_25140</name>
</gene>
<dbReference type="PANTHER" id="PTHR42693">
    <property type="entry name" value="ARYLSULFATASE FAMILY MEMBER"/>
    <property type="match status" value="1"/>
</dbReference>
<keyword evidence="3" id="KW-0378">Hydrolase</keyword>
<dbReference type="PROSITE" id="PS00149">
    <property type="entry name" value="SULFATASE_2"/>
    <property type="match status" value="1"/>
</dbReference>
<keyword evidence="5" id="KW-0732">Signal</keyword>
<dbReference type="STRING" id="313628.LNTAR_25140"/>
<dbReference type="CDD" id="cd16143">
    <property type="entry name" value="ARS_like"/>
    <property type="match status" value="1"/>
</dbReference>
<name>A6DRV5_9BACT</name>
<dbReference type="GO" id="GO:0004065">
    <property type="term" value="F:arylsulfatase activity"/>
    <property type="evidence" value="ECO:0007669"/>
    <property type="project" value="TreeGrafter"/>
</dbReference>
<feature type="signal peptide" evidence="5">
    <location>
        <begin position="1"/>
        <end position="23"/>
    </location>
</feature>
<feature type="chain" id="PRO_5002694716" evidence="5">
    <location>
        <begin position="24"/>
        <end position="505"/>
    </location>
</feature>
<keyword evidence="4" id="KW-0106">Calcium</keyword>
<comment type="caution">
    <text evidence="7">The sequence shown here is derived from an EMBL/GenBank/DDBJ whole genome shotgun (WGS) entry which is preliminary data.</text>
</comment>